<gene>
    <name evidence="2" type="primary">LOC113471782</name>
</gene>
<dbReference type="KEGG" id="dci:113471782"/>
<name>A0A3Q0JF05_DIACI</name>
<dbReference type="PaxDb" id="121845-A0A3Q0JF05"/>
<dbReference type="RefSeq" id="XP_026686994.1">
    <property type="nucleotide sequence ID" value="XM_026831193.1"/>
</dbReference>
<reference evidence="2" key="1">
    <citation type="submission" date="2025-08" db="UniProtKB">
        <authorList>
            <consortium name="RefSeq"/>
        </authorList>
    </citation>
    <scope>IDENTIFICATION</scope>
</reference>
<evidence type="ECO:0000313" key="1">
    <source>
        <dbReference type="Proteomes" id="UP000079169"/>
    </source>
</evidence>
<sequence length="121" mass="13862">MAVINNKLQLGLSVECIERCHRLGMRRDRARPIIVKFYSYSYRRQIYSAKKALAKSPLMVTEFLTRQRVAILQEARKIHGNTNCWTSDGKIVIKVGGLNRQVVTRMDQIPPALNIVVQLPV</sequence>
<dbReference type="AlphaFoldDB" id="A0A3Q0JF05"/>
<organism evidence="1 2">
    <name type="scientific">Diaphorina citri</name>
    <name type="common">Asian citrus psyllid</name>
    <dbReference type="NCBI Taxonomy" id="121845"/>
    <lineage>
        <taxon>Eukaryota</taxon>
        <taxon>Metazoa</taxon>
        <taxon>Ecdysozoa</taxon>
        <taxon>Arthropoda</taxon>
        <taxon>Hexapoda</taxon>
        <taxon>Insecta</taxon>
        <taxon>Pterygota</taxon>
        <taxon>Neoptera</taxon>
        <taxon>Paraneoptera</taxon>
        <taxon>Hemiptera</taxon>
        <taxon>Sternorrhyncha</taxon>
        <taxon>Psylloidea</taxon>
        <taxon>Psyllidae</taxon>
        <taxon>Diaphorininae</taxon>
        <taxon>Diaphorina</taxon>
    </lineage>
</organism>
<dbReference type="Proteomes" id="UP000079169">
    <property type="component" value="Unplaced"/>
</dbReference>
<dbReference type="GeneID" id="113471782"/>
<protein>
    <submittedName>
        <fullName evidence="2">Uncharacterized protein LOC113471782</fullName>
    </submittedName>
</protein>
<keyword evidence="1" id="KW-1185">Reference proteome</keyword>
<proteinExistence type="predicted"/>
<evidence type="ECO:0000313" key="2">
    <source>
        <dbReference type="RefSeq" id="XP_026686994.1"/>
    </source>
</evidence>
<accession>A0A3Q0JF05</accession>